<keyword evidence="1" id="KW-0812">Transmembrane</keyword>
<feature type="transmembrane region" description="Helical" evidence="1">
    <location>
        <begin position="78"/>
        <end position="95"/>
    </location>
</feature>
<sequence>MNTITHYSDEIINAFVDGELAAAERRELLAAAAESDRLRQRICEAVQLKELVRGAYPARSPEGLVKGRSGRRGARMRHAAAAAVAVLAVSVALLLPRPEPGQRLADGALSPVLPLSTGEEAGETTRVVFHVSSADPAAARELLDQVELVLREYAAGNRPLKVEVIANNEGLRLLQQGRSPVAERIRRLDQRYQNLLFAACGNTLERLRRETGEQIRILPQAVIVQSGVSFVARRQQEGWAYIKV</sequence>
<dbReference type="PANTHER" id="PTHR37691:SF1">
    <property type="entry name" value="BLR3518 PROTEIN"/>
    <property type="match status" value="1"/>
</dbReference>
<evidence type="ECO:0008006" key="3">
    <source>
        <dbReference type="Google" id="ProtNLM"/>
    </source>
</evidence>
<gene>
    <name evidence="2" type="ORF">ENI96_00250</name>
</gene>
<dbReference type="Gene3D" id="3.40.1260.10">
    <property type="entry name" value="DsrEFH-like"/>
    <property type="match status" value="1"/>
</dbReference>
<protein>
    <recommendedName>
        <fullName evidence="3">Zinc-finger domain-containing protein</fullName>
    </recommendedName>
</protein>
<evidence type="ECO:0000313" key="2">
    <source>
        <dbReference type="EMBL" id="HEB94847.1"/>
    </source>
</evidence>
<proteinExistence type="predicted"/>
<reference evidence="2" key="1">
    <citation type="journal article" date="2020" name="mSystems">
        <title>Genome- and Community-Level Interaction Insights into Carbon Utilization and Element Cycling Functions of Hydrothermarchaeota in Hydrothermal Sediment.</title>
        <authorList>
            <person name="Zhou Z."/>
            <person name="Liu Y."/>
            <person name="Xu W."/>
            <person name="Pan J."/>
            <person name="Luo Z.H."/>
            <person name="Li M."/>
        </authorList>
    </citation>
    <scope>NUCLEOTIDE SEQUENCE [LARGE SCALE GENOMIC DNA]</scope>
    <source>
        <strain evidence="2">HyVt-443</strain>
    </source>
</reference>
<keyword evidence="1" id="KW-1133">Transmembrane helix</keyword>
<comment type="caution">
    <text evidence="2">The sequence shown here is derived from an EMBL/GenBank/DDBJ whole genome shotgun (WGS) entry which is preliminary data.</text>
</comment>
<dbReference type="PANTHER" id="PTHR37691">
    <property type="entry name" value="BLR3518 PROTEIN"/>
    <property type="match status" value="1"/>
</dbReference>
<dbReference type="SUPFAM" id="SSF75169">
    <property type="entry name" value="DsrEFH-like"/>
    <property type="match status" value="1"/>
</dbReference>
<evidence type="ECO:0000256" key="1">
    <source>
        <dbReference type="SAM" id="Phobius"/>
    </source>
</evidence>
<dbReference type="EMBL" id="DRKP01000006">
    <property type="protein sequence ID" value="HEB94847.1"/>
    <property type="molecule type" value="Genomic_DNA"/>
</dbReference>
<organism evidence="2">
    <name type="scientific">Sedimenticola thiotaurini</name>
    <dbReference type="NCBI Taxonomy" id="1543721"/>
    <lineage>
        <taxon>Bacteria</taxon>
        <taxon>Pseudomonadati</taxon>
        <taxon>Pseudomonadota</taxon>
        <taxon>Gammaproteobacteria</taxon>
        <taxon>Chromatiales</taxon>
        <taxon>Sedimenticolaceae</taxon>
        <taxon>Sedimenticola</taxon>
    </lineage>
</organism>
<dbReference type="Proteomes" id="UP000886251">
    <property type="component" value="Unassembled WGS sequence"/>
</dbReference>
<accession>A0A831RJ59</accession>
<dbReference type="AlphaFoldDB" id="A0A831RJ59"/>
<keyword evidence="1" id="KW-0472">Membrane</keyword>
<name>A0A831RJ59_9GAMM</name>
<dbReference type="InterPro" id="IPR027396">
    <property type="entry name" value="DsrEFH-like"/>
</dbReference>